<dbReference type="InterPro" id="IPR052164">
    <property type="entry name" value="Anthracycline_SecMetBiosynth"/>
</dbReference>
<evidence type="ECO:0000313" key="2">
    <source>
        <dbReference type="EMBL" id="NNF06725.1"/>
    </source>
</evidence>
<dbReference type="PANTHER" id="PTHR33993:SF14">
    <property type="entry name" value="GB|AAF24581.1"/>
    <property type="match status" value="1"/>
</dbReference>
<feature type="domain" description="VOC" evidence="1">
    <location>
        <begin position="13"/>
        <end position="129"/>
    </location>
</feature>
<dbReference type="InterPro" id="IPR037523">
    <property type="entry name" value="VOC_core"/>
</dbReference>
<dbReference type="AlphaFoldDB" id="A0A7Y2H272"/>
<comment type="caution">
    <text evidence="2">The sequence shown here is derived from an EMBL/GenBank/DDBJ whole genome shotgun (WGS) entry which is preliminary data.</text>
</comment>
<reference evidence="2 3" key="1">
    <citation type="submission" date="2020-03" db="EMBL/GenBank/DDBJ databases">
        <title>Metabolic flexibility allows generalist bacteria to become dominant in a frequently disturbed ecosystem.</title>
        <authorList>
            <person name="Chen Y.-J."/>
            <person name="Leung P.M."/>
            <person name="Bay S.K."/>
            <person name="Hugenholtz P."/>
            <person name="Kessler A.J."/>
            <person name="Shelley G."/>
            <person name="Waite D.W."/>
            <person name="Cook P.L."/>
            <person name="Greening C."/>
        </authorList>
    </citation>
    <scope>NUCLEOTIDE SEQUENCE [LARGE SCALE GENOMIC DNA]</scope>
    <source>
        <strain evidence="2">SS_bin_28</strain>
    </source>
</reference>
<evidence type="ECO:0000259" key="1">
    <source>
        <dbReference type="PROSITE" id="PS51819"/>
    </source>
</evidence>
<feature type="non-terminal residue" evidence="2">
    <location>
        <position position="1"/>
    </location>
</feature>
<name>A0A7Y2H272_UNCEI</name>
<dbReference type="SUPFAM" id="SSF54593">
    <property type="entry name" value="Glyoxalase/Bleomycin resistance protein/Dihydroxybiphenyl dioxygenase"/>
    <property type="match status" value="1"/>
</dbReference>
<accession>A0A7Y2H272</accession>
<gene>
    <name evidence="2" type="ORF">HKN21_08190</name>
</gene>
<dbReference type="PROSITE" id="PS51819">
    <property type="entry name" value="VOC"/>
    <property type="match status" value="1"/>
</dbReference>
<sequence>PHPGAAQGDSHGYFCWRECLTKNTDTAGAFYTNLFGYTAQEMDMGEQGMYTMLMMGEMPVAGMMAMAPEWGEVPSHWGVYVTVNDVDKDTERATALGAKIVVPPSDIPNMGRFSMLTGPTGVNFGIFAAL</sequence>
<dbReference type="PANTHER" id="PTHR33993">
    <property type="entry name" value="GLYOXALASE-RELATED"/>
    <property type="match status" value="1"/>
</dbReference>
<dbReference type="CDD" id="cd07247">
    <property type="entry name" value="SgaA_N_like"/>
    <property type="match status" value="1"/>
</dbReference>
<protein>
    <submittedName>
        <fullName evidence="2">VOC family protein</fullName>
    </submittedName>
</protein>
<dbReference type="Pfam" id="PF00903">
    <property type="entry name" value="Glyoxalase"/>
    <property type="match status" value="1"/>
</dbReference>
<dbReference type="Proteomes" id="UP000547674">
    <property type="component" value="Unassembled WGS sequence"/>
</dbReference>
<dbReference type="EMBL" id="JABDJR010000321">
    <property type="protein sequence ID" value="NNF06725.1"/>
    <property type="molecule type" value="Genomic_DNA"/>
</dbReference>
<organism evidence="2 3">
    <name type="scientific">Eiseniibacteriota bacterium</name>
    <dbReference type="NCBI Taxonomy" id="2212470"/>
    <lineage>
        <taxon>Bacteria</taxon>
        <taxon>Candidatus Eiseniibacteriota</taxon>
    </lineage>
</organism>
<proteinExistence type="predicted"/>
<dbReference type="InterPro" id="IPR029068">
    <property type="entry name" value="Glyas_Bleomycin-R_OHBP_Dase"/>
</dbReference>
<evidence type="ECO:0000313" key="3">
    <source>
        <dbReference type="Proteomes" id="UP000547674"/>
    </source>
</evidence>
<dbReference type="InterPro" id="IPR004360">
    <property type="entry name" value="Glyas_Fos-R_dOase_dom"/>
</dbReference>
<dbReference type="Gene3D" id="3.10.180.10">
    <property type="entry name" value="2,3-Dihydroxybiphenyl 1,2-Dioxygenase, domain 1"/>
    <property type="match status" value="1"/>
</dbReference>